<feature type="domain" description="Resuscitation-promoting factor core lysozyme-like" evidence="3">
    <location>
        <begin position="55"/>
        <end position="126"/>
    </location>
</feature>
<evidence type="ECO:0000313" key="4">
    <source>
        <dbReference type="EMBL" id="MDH6194152.1"/>
    </source>
</evidence>
<dbReference type="InterPro" id="IPR010618">
    <property type="entry name" value="RPF"/>
</dbReference>
<evidence type="ECO:0000259" key="3">
    <source>
        <dbReference type="Pfam" id="PF06737"/>
    </source>
</evidence>
<proteinExistence type="inferred from homology"/>
<organism evidence="4 5">
    <name type="scientific">Mycolicibacterium frederiksbergense</name>
    <dbReference type="NCBI Taxonomy" id="117567"/>
    <lineage>
        <taxon>Bacteria</taxon>
        <taxon>Bacillati</taxon>
        <taxon>Actinomycetota</taxon>
        <taxon>Actinomycetes</taxon>
        <taxon>Mycobacteriales</taxon>
        <taxon>Mycobacteriaceae</taxon>
        <taxon>Mycolicibacterium</taxon>
    </lineage>
</organism>
<evidence type="ECO:0000313" key="5">
    <source>
        <dbReference type="Proteomes" id="UP001160130"/>
    </source>
</evidence>
<dbReference type="Gene3D" id="1.10.530.10">
    <property type="match status" value="1"/>
</dbReference>
<sequence length="161" mass="17046">MGLEMVFPLAFTGVRFAVRRHEGIDMRVRNTLKVLAIVGTIAVAQTALTIPSAGAEPNWDAMAQCESGGNWAADTGNGFYGGLQFSPATWASHGGMGSPAAASRDEQIRVARNVLQTQGLGAWPVCGGPVGQATGTCRQVVVWIPLRNLSQWCTFVFNPLG</sequence>
<comment type="caution">
    <text evidence="4">The sequence shown here is derived from an EMBL/GenBank/DDBJ whole genome shotgun (WGS) entry which is preliminary data.</text>
</comment>
<evidence type="ECO:0000256" key="2">
    <source>
        <dbReference type="ARBA" id="ARBA00022801"/>
    </source>
</evidence>
<reference evidence="4 5" key="1">
    <citation type="submission" date="2023-04" db="EMBL/GenBank/DDBJ databases">
        <title>Forest soil microbial communities from Buena Vista Peninsula, Colon Province, Panama.</title>
        <authorList>
            <person name="Bouskill N."/>
        </authorList>
    </citation>
    <scope>NUCLEOTIDE SEQUENCE [LARGE SCALE GENOMIC DNA]</scope>
    <source>
        <strain evidence="4 5">AC80</strain>
    </source>
</reference>
<evidence type="ECO:0000256" key="1">
    <source>
        <dbReference type="ARBA" id="ARBA00010830"/>
    </source>
</evidence>
<dbReference type="Pfam" id="PF06737">
    <property type="entry name" value="Transglycosylas"/>
    <property type="match status" value="1"/>
</dbReference>
<name>A0ABT6KTV7_9MYCO</name>
<dbReference type="EMBL" id="JARXVE010000001">
    <property type="protein sequence ID" value="MDH6194152.1"/>
    <property type="molecule type" value="Genomic_DNA"/>
</dbReference>
<accession>A0ABT6KTV7</accession>
<gene>
    <name evidence="4" type="ORF">M2272_000773</name>
</gene>
<keyword evidence="5" id="KW-1185">Reference proteome</keyword>
<dbReference type="CDD" id="cd13925">
    <property type="entry name" value="RPF"/>
    <property type="match status" value="1"/>
</dbReference>
<dbReference type="Proteomes" id="UP001160130">
    <property type="component" value="Unassembled WGS sequence"/>
</dbReference>
<comment type="similarity">
    <text evidence="1">Belongs to the transglycosylase family. Rpf subfamily.</text>
</comment>
<protein>
    <recommendedName>
        <fullName evidence="3">Resuscitation-promoting factor core lysozyme-like domain-containing protein</fullName>
    </recommendedName>
</protein>
<dbReference type="InterPro" id="IPR023346">
    <property type="entry name" value="Lysozyme-like_dom_sf"/>
</dbReference>
<dbReference type="SUPFAM" id="SSF53955">
    <property type="entry name" value="Lysozyme-like"/>
    <property type="match status" value="1"/>
</dbReference>
<keyword evidence="2" id="KW-0378">Hydrolase</keyword>